<dbReference type="STRING" id="927083.DB32_005656"/>
<dbReference type="PRINTS" id="PR01438">
    <property type="entry name" value="UNVRSLSTRESS"/>
</dbReference>
<dbReference type="AlphaFoldDB" id="A0A0F6YK59"/>
<evidence type="ECO:0000256" key="1">
    <source>
        <dbReference type="ARBA" id="ARBA00008791"/>
    </source>
</evidence>
<reference evidence="3 4" key="1">
    <citation type="submission" date="2015-03" db="EMBL/GenBank/DDBJ databases">
        <title>Genome assembly of Sandaracinus amylolyticus DSM 53668.</title>
        <authorList>
            <person name="Sharma G."/>
            <person name="Subramanian S."/>
        </authorList>
    </citation>
    <scope>NUCLEOTIDE SEQUENCE [LARGE SCALE GENOMIC DNA]</scope>
    <source>
        <strain evidence="3 4">DSM 53668</strain>
    </source>
</reference>
<evidence type="ECO:0000313" key="4">
    <source>
        <dbReference type="Proteomes" id="UP000034883"/>
    </source>
</evidence>
<name>A0A0F6YK59_9BACT</name>
<keyword evidence="4" id="KW-1185">Reference proteome</keyword>
<dbReference type="CDD" id="cd00293">
    <property type="entry name" value="USP-like"/>
    <property type="match status" value="2"/>
</dbReference>
<accession>A0A0F6YK59</accession>
<evidence type="ECO:0000313" key="3">
    <source>
        <dbReference type="EMBL" id="AKF08507.1"/>
    </source>
</evidence>
<dbReference type="InterPro" id="IPR006015">
    <property type="entry name" value="Universal_stress_UspA"/>
</dbReference>
<dbReference type="EMBL" id="CP011125">
    <property type="protein sequence ID" value="AKF08507.1"/>
    <property type="molecule type" value="Genomic_DNA"/>
</dbReference>
<proteinExistence type="inferred from homology"/>
<dbReference type="SUPFAM" id="SSF52402">
    <property type="entry name" value="Adenine nucleotide alpha hydrolases-like"/>
    <property type="match status" value="2"/>
</dbReference>
<sequence>MDPKSPIVCATDLSPGGARAVDLAARVAQDLRAPLRLVHATDLGGLRDRAASPAQRTLIERVEQRTAFLAEQLESERTRASATAPEVECALIEGRPWEAIVEDAHRTHAQLVVVGPHGQSGPAEVLRSAAMEWLLGITADRVVRRAPCPVLVAPHTGELPRLASGTFLVGLDFEPPSRVALDLALQLAKQLGARVHAVHVVPEILPAAVAAQHAAPIADDTIDHPAHEEAGARDRLAEMITEARARLDAAPPVDLHVVRGDPPVALGELALELGATLIVVGTHGRTGVAHALLGSVAERVLRRARRPVLCVRPAR</sequence>
<dbReference type="Proteomes" id="UP000034883">
    <property type="component" value="Chromosome"/>
</dbReference>
<dbReference type="PANTHER" id="PTHR46268">
    <property type="entry name" value="STRESS RESPONSE PROTEIN NHAX"/>
    <property type="match status" value="1"/>
</dbReference>
<comment type="similarity">
    <text evidence="1">Belongs to the universal stress protein A family.</text>
</comment>
<dbReference type="Gene3D" id="3.40.50.620">
    <property type="entry name" value="HUPs"/>
    <property type="match status" value="2"/>
</dbReference>
<dbReference type="OrthoDB" id="5497880at2"/>
<organism evidence="3 4">
    <name type="scientific">Sandaracinus amylolyticus</name>
    <dbReference type="NCBI Taxonomy" id="927083"/>
    <lineage>
        <taxon>Bacteria</taxon>
        <taxon>Pseudomonadati</taxon>
        <taxon>Myxococcota</taxon>
        <taxon>Polyangia</taxon>
        <taxon>Polyangiales</taxon>
        <taxon>Sandaracinaceae</taxon>
        <taxon>Sandaracinus</taxon>
    </lineage>
</organism>
<protein>
    <submittedName>
        <fullName evidence="3">Universal stress protein family</fullName>
    </submittedName>
</protein>
<dbReference type="InterPro" id="IPR014729">
    <property type="entry name" value="Rossmann-like_a/b/a_fold"/>
</dbReference>
<feature type="domain" description="UspA" evidence="2">
    <location>
        <begin position="166"/>
        <end position="312"/>
    </location>
</feature>
<feature type="domain" description="UspA" evidence="2">
    <location>
        <begin position="6"/>
        <end position="153"/>
    </location>
</feature>
<dbReference type="InterPro" id="IPR006016">
    <property type="entry name" value="UspA"/>
</dbReference>
<dbReference type="KEGG" id="samy:DB32_005656"/>
<dbReference type="Pfam" id="PF00582">
    <property type="entry name" value="Usp"/>
    <property type="match status" value="2"/>
</dbReference>
<gene>
    <name evidence="3" type="ORF">DB32_005656</name>
</gene>
<dbReference type="PANTHER" id="PTHR46268:SF6">
    <property type="entry name" value="UNIVERSAL STRESS PROTEIN UP12"/>
    <property type="match status" value="1"/>
</dbReference>
<evidence type="ECO:0000259" key="2">
    <source>
        <dbReference type="Pfam" id="PF00582"/>
    </source>
</evidence>
<dbReference type="RefSeq" id="WP_053235641.1">
    <property type="nucleotide sequence ID" value="NZ_CP011125.1"/>
</dbReference>